<reference evidence="2" key="1">
    <citation type="journal article" date="2022" name="bioRxiv">
        <title>Sequencing and chromosome-scale assembly of the giantPleurodeles waltlgenome.</title>
        <authorList>
            <person name="Brown T."/>
            <person name="Elewa A."/>
            <person name="Iarovenko S."/>
            <person name="Subramanian E."/>
            <person name="Araus A.J."/>
            <person name="Petzold A."/>
            <person name="Susuki M."/>
            <person name="Suzuki K.-i.T."/>
            <person name="Hayashi T."/>
            <person name="Toyoda A."/>
            <person name="Oliveira C."/>
            <person name="Osipova E."/>
            <person name="Leigh N.D."/>
            <person name="Simon A."/>
            <person name="Yun M.H."/>
        </authorList>
    </citation>
    <scope>NUCLEOTIDE SEQUENCE</scope>
    <source>
        <strain evidence="2">20211129_DDA</strain>
        <tissue evidence="2">Liver</tissue>
    </source>
</reference>
<evidence type="ECO:0000313" key="2">
    <source>
        <dbReference type="EMBL" id="KAJ1111170.1"/>
    </source>
</evidence>
<accession>A0AAV7NEH0</accession>
<evidence type="ECO:0000256" key="1">
    <source>
        <dbReference type="SAM" id="MobiDB-lite"/>
    </source>
</evidence>
<sequence length="93" mass="10290">MPDCAPYQSSPEAPIRVDFPSQLLLQRLELSHEMCRSLSFLYVCEQPSAFMDCTGPAMDARCKPRPPAPCKRNSEAPSESSSREGDPNSEAKN</sequence>
<gene>
    <name evidence="2" type="ORF">NDU88_008507</name>
</gene>
<dbReference type="AlphaFoldDB" id="A0AAV7NEH0"/>
<keyword evidence="3" id="KW-1185">Reference proteome</keyword>
<evidence type="ECO:0000313" key="3">
    <source>
        <dbReference type="Proteomes" id="UP001066276"/>
    </source>
</evidence>
<dbReference type="Proteomes" id="UP001066276">
    <property type="component" value="Chromosome 9"/>
</dbReference>
<feature type="compositionally biased region" description="Basic and acidic residues" evidence="1">
    <location>
        <begin position="81"/>
        <end position="93"/>
    </location>
</feature>
<feature type="region of interest" description="Disordered" evidence="1">
    <location>
        <begin position="63"/>
        <end position="93"/>
    </location>
</feature>
<organism evidence="2 3">
    <name type="scientific">Pleurodeles waltl</name>
    <name type="common">Iberian ribbed newt</name>
    <dbReference type="NCBI Taxonomy" id="8319"/>
    <lineage>
        <taxon>Eukaryota</taxon>
        <taxon>Metazoa</taxon>
        <taxon>Chordata</taxon>
        <taxon>Craniata</taxon>
        <taxon>Vertebrata</taxon>
        <taxon>Euteleostomi</taxon>
        <taxon>Amphibia</taxon>
        <taxon>Batrachia</taxon>
        <taxon>Caudata</taxon>
        <taxon>Salamandroidea</taxon>
        <taxon>Salamandridae</taxon>
        <taxon>Pleurodelinae</taxon>
        <taxon>Pleurodeles</taxon>
    </lineage>
</organism>
<proteinExistence type="predicted"/>
<comment type="caution">
    <text evidence="2">The sequence shown here is derived from an EMBL/GenBank/DDBJ whole genome shotgun (WGS) entry which is preliminary data.</text>
</comment>
<dbReference type="EMBL" id="JANPWB010000013">
    <property type="protein sequence ID" value="KAJ1111170.1"/>
    <property type="molecule type" value="Genomic_DNA"/>
</dbReference>
<name>A0AAV7NEH0_PLEWA</name>
<protein>
    <submittedName>
        <fullName evidence="2">Uncharacterized protein</fullName>
    </submittedName>
</protein>